<dbReference type="SUPFAM" id="SSF47781">
    <property type="entry name" value="RuvA domain 2-like"/>
    <property type="match status" value="1"/>
</dbReference>
<gene>
    <name evidence="1" type="primary">comEA</name>
    <name evidence="1" type="ORF">LHGZ1_1394</name>
</gene>
<dbReference type="GO" id="GO:0015627">
    <property type="term" value="C:type II protein secretion system complex"/>
    <property type="evidence" value="ECO:0007669"/>
    <property type="project" value="TreeGrafter"/>
</dbReference>
<dbReference type="InterPro" id="IPR003583">
    <property type="entry name" value="Hlx-hairpin-Hlx_DNA-bd_motif"/>
</dbReference>
<dbReference type="OrthoDB" id="8687931at2"/>
<dbReference type="InterPro" id="IPR051675">
    <property type="entry name" value="Endo/Exo/Phosphatase_dom_1"/>
</dbReference>
<dbReference type="NCBIfam" id="TIGR00426">
    <property type="entry name" value="competence protein ComEA helix-hairpin-helix repeat region"/>
    <property type="match status" value="1"/>
</dbReference>
<sequence length="99" mass="10504">MKRLMMGLVAVLISTAAMAAVDVNSATQAQLEDVKGLGPVKAKAIIDYRQKNGPFKTLDDLDKVEGFGRKSIDKLRAELSIGNRPVAATKAVAGKPVKP</sequence>
<organism evidence="1 2">
    <name type="scientific">Laribacter hongkongensis</name>
    <dbReference type="NCBI Taxonomy" id="168471"/>
    <lineage>
        <taxon>Bacteria</taxon>
        <taxon>Pseudomonadati</taxon>
        <taxon>Pseudomonadota</taxon>
        <taxon>Betaproteobacteria</taxon>
        <taxon>Neisseriales</taxon>
        <taxon>Aquaspirillaceae</taxon>
        <taxon>Laribacter</taxon>
    </lineage>
</organism>
<evidence type="ECO:0000313" key="1">
    <source>
        <dbReference type="EMBL" id="ASJ24225.1"/>
    </source>
</evidence>
<dbReference type="Pfam" id="PF12836">
    <property type="entry name" value="HHH_3"/>
    <property type="match status" value="1"/>
</dbReference>
<dbReference type="Proteomes" id="UP000197424">
    <property type="component" value="Chromosome"/>
</dbReference>
<dbReference type="GO" id="GO:0006281">
    <property type="term" value="P:DNA repair"/>
    <property type="evidence" value="ECO:0007669"/>
    <property type="project" value="InterPro"/>
</dbReference>
<proteinExistence type="predicted"/>
<dbReference type="EMBL" id="CP022115">
    <property type="protein sequence ID" value="ASJ24225.1"/>
    <property type="molecule type" value="Genomic_DNA"/>
</dbReference>
<dbReference type="GO" id="GO:0015628">
    <property type="term" value="P:protein secretion by the type II secretion system"/>
    <property type="evidence" value="ECO:0007669"/>
    <property type="project" value="TreeGrafter"/>
</dbReference>
<dbReference type="GO" id="GO:0003677">
    <property type="term" value="F:DNA binding"/>
    <property type="evidence" value="ECO:0007669"/>
    <property type="project" value="InterPro"/>
</dbReference>
<evidence type="ECO:0000313" key="2">
    <source>
        <dbReference type="Proteomes" id="UP000197424"/>
    </source>
</evidence>
<accession>A0A248LI69</accession>
<dbReference type="AlphaFoldDB" id="A0A248LI69"/>
<dbReference type="Gene3D" id="1.10.150.280">
    <property type="entry name" value="AF1531-like domain"/>
    <property type="match status" value="1"/>
</dbReference>
<protein>
    <submittedName>
        <fullName evidence="1">Competence protein ComEA</fullName>
    </submittedName>
</protein>
<dbReference type="RefSeq" id="WP_088860604.1">
    <property type="nucleotide sequence ID" value="NZ_CP022115.1"/>
</dbReference>
<dbReference type="InterPro" id="IPR004509">
    <property type="entry name" value="Competence_ComEA_HhH"/>
</dbReference>
<dbReference type="SMART" id="SM00278">
    <property type="entry name" value="HhH1"/>
    <property type="match status" value="2"/>
</dbReference>
<reference evidence="2" key="1">
    <citation type="submission" date="2017-06" db="EMBL/GenBank/DDBJ databases">
        <title>Whole genome sequence of Laribacter hongkongensis LHGZ1.</title>
        <authorList>
            <person name="Chen D."/>
            <person name="Wu H."/>
            <person name="Chen J."/>
        </authorList>
    </citation>
    <scope>NUCLEOTIDE SEQUENCE [LARGE SCALE GENOMIC DNA]</scope>
    <source>
        <strain evidence="2">LHGZ1</strain>
    </source>
</reference>
<dbReference type="PANTHER" id="PTHR21180:SF32">
    <property type="entry name" value="ENDONUCLEASE_EXONUCLEASE_PHOSPHATASE FAMILY DOMAIN-CONTAINING PROTEIN 1"/>
    <property type="match status" value="1"/>
</dbReference>
<dbReference type="InterPro" id="IPR010994">
    <property type="entry name" value="RuvA_2-like"/>
</dbReference>
<name>A0A248LI69_9NEIS</name>
<dbReference type="PANTHER" id="PTHR21180">
    <property type="entry name" value="ENDONUCLEASE/EXONUCLEASE/PHOSPHATASE FAMILY DOMAIN-CONTAINING PROTEIN 1"/>
    <property type="match status" value="1"/>
</dbReference>